<dbReference type="EMBL" id="KZ819638">
    <property type="protein sequence ID" value="PWN88805.1"/>
    <property type="molecule type" value="Genomic_DNA"/>
</dbReference>
<gene>
    <name evidence="1" type="ORF">FA10DRAFT_268943</name>
</gene>
<dbReference type="AlphaFoldDB" id="A0A316YM41"/>
<sequence>MGVLPTICAAGPLAKRQDGAIPLVNSTLPGVVSVTLTDGGSSQNNIITTCDRSTYQVSLNTIEDGDFSENSTFRFVLGQPRYGQKGGYLEGDGIFLDKSYNLSQASNRVPFPASGSDPARSLLTFPLYPGGNASVGDAKWTLGTDNGAQKDQLAIASYIMSEVFVANGTSSTPIYGNVTLQADCTAAYEGQSSAAKHNVILGLSSIFVGISATALAW</sequence>
<proteinExistence type="predicted"/>
<dbReference type="RefSeq" id="XP_025376003.1">
    <property type="nucleotide sequence ID" value="XM_025522541.1"/>
</dbReference>
<dbReference type="InParanoid" id="A0A316YM41"/>
<dbReference type="Proteomes" id="UP000245768">
    <property type="component" value="Unassembled WGS sequence"/>
</dbReference>
<organism evidence="1 2">
    <name type="scientific">Acaromyces ingoldii</name>
    <dbReference type="NCBI Taxonomy" id="215250"/>
    <lineage>
        <taxon>Eukaryota</taxon>
        <taxon>Fungi</taxon>
        <taxon>Dikarya</taxon>
        <taxon>Basidiomycota</taxon>
        <taxon>Ustilaginomycotina</taxon>
        <taxon>Exobasidiomycetes</taxon>
        <taxon>Exobasidiales</taxon>
        <taxon>Cryptobasidiaceae</taxon>
        <taxon>Acaromyces</taxon>
    </lineage>
</organism>
<protein>
    <submittedName>
        <fullName evidence="1">Uncharacterized protein</fullName>
    </submittedName>
</protein>
<reference evidence="1 2" key="1">
    <citation type="journal article" date="2018" name="Mol. Biol. Evol.">
        <title>Broad Genomic Sampling Reveals a Smut Pathogenic Ancestry of the Fungal Clade Ustilaginomycotina.</title>
        <authorList>
            <person name="Kijpornyongpan T."/>
            <person name="Mondo S.J."/>
            <person name="Barry K."/>
            <person name="Sandor L."/>
            <person name="Lee J."/>
            <person name="Lipzen A."/>
            <person name="Pangilinan J."/>
            <person name="LaButti K."/>
            <person name="Hainaut M."/>
            <person name="Henrissat B."/>
            <person name="Grigoriev I.V."/>
            <person name="Spatafora J.W."/>
            <person name="Aime M.C."/>
        </authorList>
    </citation>
    <scope>NUCLEOTIDE SEQUENCE [LARGE SCALE GENOMIC DNA]</scope>
    <source>
        <strain evidence="1 2">MCA 4198</strain>
    </source>
</reference>
<keyword evidence="2" id="KW-1185">Reference proteome</keyword>
<accession>A0A316YM41</accession>
<evidence type="ECO:0000313" key="1">
    <source>
        <dbReference type="EMBL" id="PWN88805.1"/>
    </source>
</evidence>
<name>A0A316YM41_9BASI</name>
<dbReference type="GeneID" id="37044457"/>
<evidence type="ECO:0000313" key="2">
    <source>
        <dbReference type="Proteomes" id="UP000245768"/>
    </source>
</evidence>